<dbReference type="Proteomes" id="UP000886886">
    <property type="component" value="Unassembled WGS sequence"/>
</dbReference>
<dbReference type="SUPFAM" id="SSF88723">
    <property type="entry name" value="PIN domain-like"/>
    <property type="match status" value="1"/>
</dbReference>
<dbReference type="EMBL" id="DVFT01000071">
    <property type="protein sequence ID" value="HIQ95836.1"/>
    <property type="molecule type" value="Genomic_DNA"/>
</dbReference>
<dbReference type="InterPro" id="IPR029060">
    <property type="entry name" value="PIN-like_dom_sf"/>
</dbReference>
<organism evidence="2 3">
    <name type="scientific">Candidatus Limivivens merdigallinarum</name>
    <dbReference type="NCBI Taxonomy" id="2840859"/>
    <lineage>
        <taxon>Bacteria</taxon>
        <taxon>Bacillati</taxon>
        <taxon>Bacillota</taxon>
        <taxon>Clostridia</taxon>
        <taxon>Lachnospirales</taxon>
        <taxon>Lachnospiraceae</taxon>
        <taxon>Lachnospiraceae incertae sedis</taxon>
        <taxon>Candidatus Limivivens</taxon>
    </lineage>
</organism>
<dbReference type="InterPro" id="IPR002716">
    <property type="entry name" value="PIN_dom"/>
</dbReference>
<dbReference type="AlphaFoldDB" id="A0A9D0ZUP0"/>
<name>A0A9D0ZUP0_9FIRM</name>
<dbReference type="PANTHER" id="PTHR39664:SF2">
    <property type="entry name" value="NUCLEIC ACID-BINDING PROTEIN, CONTAINING PIN DOMAIN-RELATED"/>
    <property type="match status" value="1"/>
</dbReference>
<evidence type="ECO:0000313" key="2">
    <source>
        <dbReference type="EMBL" id="HIQ95836.1"/>
    </source>
</evidence>
<dbReference type="Gene3D" id="3.40.50.1010">
    <property type="entry name" value="5'-nuclease"/>
    <property type="match status" value="1"/>
</dbReference>
<feature type="domain" description="PIN" evidence="1">
    <location>
        <begin position="4"/>
        <end position="116"/>
    </location>
</feature>
<comment type="caution">
    <text evidence="2">The sequence shown here is derived from an EMBL/GenBank/DDBJ whole genome shotgun (WGS) entry which is preliminary data.</text>
</comment>
<accession>A0A9D0ZUP0</accession>
<gene>
    <name evidence="2" type="ORF">IAB26_04665</name>
</gene>
<dbReference type="PANTHER" id="PTHR39664">
    <property type="match status" value="1"/>
</dbReference>
<dbReference type="Pfam" id="PF01850">
    <property type="entry name" value="PIN"/>
    <property type="match status" value="1"/>
</dbReference>
<reference evidence="2" key="2">
    <citation type="journal article" date="2021" name="PeerJ">
        <title>Extensive microbial diversity within the chicken gut microbiome revealed by metagenomics and culture.</title>
        <authorList>
            <person name="Gilroy R."/>
            <person name="Ravi A."/>
            <person name="Getino M."/>
            <person name="Pursley I."/>
            <person name="Horton D.L."/>
            <person name="Alikhan N.F."/>
            <person name="Baker D."/>
            <person name="Gharbi K."/>
            <person name="Hall N."/>
            <person name="Watson M."/>
            <person name="Adriaenssens E.M."/>
            <person name="Foster-Nyarko E."/>
            <person name="Jarju S."/>
            <person name="Secka A."/>
            <person name="Antonio M."/>
            <person name="Oren A."/>
            <person name="Chaudhuri R.R."/>
            <person name="La Ragione R."/>
            <person name="Hildebrand F."/>
            <person name="Pallen M.J."/>
        </authorList>
    </citation>
    <scope>NUCLEOTIDE SEQUENCE</scope>
    <source>
        <strain evidence="2">ChiSjej3B21-11622</strain>
    </source>
</reference>
<evidence type="ECO:0000313" key="3">
    <source>
        <dbReference type="Proteomes" id="UP000886886"/>
    </source>
</evidence>
<sequence>MKKLIDANVILRYLLRDHPQMSETAKEIIETGAYTVPEVLAEVVYVLKGVYEVGRIEIAQTLIEFLDEISMENQEVMCEALLLFSKTSLDFVDCILIARHRVMGEEIASFDRKLNKML</sequence>
<evidence type="ECO:0000259" key="1">
    <source>
        <dbReference type="Pfam" id="PF01850"/>
    </source>
</evidence>
<protein>
    <submittedName>
        <fullName evidence="2">PIN domain-containing protein</fullName>
    </submittedName>
</protein>
<proteinExistence type="predicted"/>
<reference evidence="2" key="1">
    <citation type="submission" date="2020-10" db="EMBL/GenBank/DDBJ databases">
        <authorList>
            <person name="Gilroy R."/>
        </authorList>
    </citation>
    <scope>NUCLEOTIDE SEQUENCE</scope>
    <source>
        <strain evidence="2">ChiSjej3B21-11622</strain>
    </source>
</reference>